<feature type="transmembrane region" description="Helical" evidence="2">
    <location>
        <begin position="264"/>
        <end position="286"/>
    </location>
</feature>
<evidence type="ECO:0000256" key="1">
    <source>
        <dbReference type="SAM" id="MobiDB-lite"/>
    </source>
</evidence>
<feature type="region of interest" description="Disordered" evidence="1">
    <location>
        <begin position="1"/>
        <end position="21"/>
    </location>
</feature>
<feature type="transmembrane region" description="Helical" evidence="2">
    <location>
        <begin position="322"/>
        <end position="348"/>
    </location>
</feature>
<sequence>MCRSNAVEMSDLDRQRPNGRGMYVSKQFQPKKYKDIGQEWCRTEPSSQSVFIPFKSNSISRSTTPLAPISEQNSTTGSPQRSNKSHPFEYHNETASYNNLCQVQDLPKSHSTPKVAHHPQIRSESAIPMSREQKLTWGRLPPSASYRSSSAMAQPIRPLSRQSDVGIGGGHCSHYQSYCTLPRPEEVDGGTLNDMHSNLHAFHSNTIPKVVSRMPPTTTMVPTIPSMIKSDSMHAPSLIAPSNPVQSTPPILLKQKEVISWNTLSLLCSMQVLSSLTIFGIGIGRMLQGAKWGIGIELGYAFTVLTVGLVGICAVRQRSNAAATFVFCLNAFCFILAIPPFVIGLFPAIPWAFAEATPSLWTNAREPLELDFGLSLIVLIQVRYYIDYEMNCYSIKSY</sequence>
<dbReference type="Proteomes" id="UP000053766">
    <property type="component" value="Unassembled WGS sequence"/>
</dbReference>
<feature type="transmembrane region" description="Helical" evidence="2">
    <location>
        <begin position="368"/>
        <end position="386"/>
    </location>
</feature>
<evidence type="ECO:0000256" key="2">
    <source>
        <dbReference type="SAM" id="Phobius"/>
    </source>
</evidence>
<evidence type="ECO:0000313" key="4">
    <source>
        <dbReference type="Proteomes" id="UP000053766"/>
    </source>
</evidence>
<dbReference type="AlphaFoldDB" id="A0A0D8Y9D5"/>
<dbReference type="OrthoDB" id="5788007at2759"/>
<keyword evidence="2" id="KW-0812">Transmembrane</keyword>
<keyword evidence="2" id="KW-0472">Membrane</keyword>
<feature type="region of interest" description="Disordered" evidence="1">
    <location>
        <begin position="61"/>
        <end position="89"/>
    </location>
</feature>
<reference evidence="3 4" key="1">
    <citation type="submission" date="2013-11" db="EMBL/GenBank/DDBJ databases">
        <title>Draft genome of the bovine lungworm Dictyocaulus viviparus.</title>
        <authorList>
            <person name="Mitreva M."/>
        </authorList>
    </citation>
    <scope>NUCLEOTIDE SEQUENCE [LARGE SCALE GENOMIC DNA]</scope>
    <source>
        <strain evidence="3 4">HannoverDv2000</strain>
    </source>
</reference>
<reference evidence="4" key="2">
    <citation type="journal article" date="2016" name="Sci. Rep.">
        <title>Dictyocaulus viviparus genome, variome and transcriptome elucidate lungworm biology and support future intervention.</title>
        <authorList>
            <person name="McNulty S.N."/>
            <person name="Strube C."/>
            <person name="Rosa B.A."/>
            <person name="Martin J.C."/>
            <person name="Tyagi R."/>
            <person name="Choi Y.J."/>
            <person name="Wang Q."/>
            <person name="Hallsworth Pepin K."/>
            <person name="Zhang X."/>
            <person name="Ozersky P."/>
            <person name="Wilson R.K."/>
            <person name="Sternberg P.W."/>
            <person name="Gasser R.B."/>
            <person name="Mitreva M."/>
        </authorList>
    </citation>
    <scope>NUCLEOTIDE SEQUENCE [LARGE SCALE GENOMIC DNA]</scope>
    <source>
        <strain evidence="4">HannoverDv2000</strain>
    </source>
</reference>
<organism evidence="3 4">
    <name type="scientific">Dictyocaulus viviparus</name>
    <name type="common">Bovine lungworm</name>
    <dbReference type="NCBI Taxonomy" id="29172"/>
    <lineage>
        <taxon>Eukaryota</taxon>
        <taxon>Metazoa</taxon>
        <taxon>Ecdysozoa</taxon>
        <taxon>Nematoda</taxon>
        <taxon>Chromadorea</taxon>
        <taxon>Rhabditida</taxon>
        <taxon>Rhabditina</taxon>
        <taxon>Rhabditomorpha</taxon>
        <taxon>Strongyloidea</taxon>
        <taxon>Metastrongylidae</taxon>
        <taxon>Dictyocaulus</taxon>
    </lineage>
</organism>
<feature type="compositionally biased region" description="Polar residues" evidence="1">
    <location>
        <begin position="61"/>
        <end position="82"/>
    </location>
</feature>
<evidence type="ECO:0000313" key="3">
    <source>
        <dbReference type="EMBL" id="KJH53453.1"/>
    </source>
</evidence>
<keyword evidence="2" id="KW-1133">Transmembrane helix</keyword>
<dbReference type="EMBL" id="KN716152">
    <property type="protein sequence ID" value="KJH53453.1"/>
    <property type="molecule type" value="Genomic_DNA"/>
</dbReference>
<proteinExistence type="predicted"/>
<accession>A0A0D8Y9D5</accession>
<gene>
    <name evidence="3" type="ORF">DICVIV_00391</name>
</gene>
<name>A0A0D8Y9D5_DICVI</name>
<feature type="transmembrane region" description="Helical" evidence="2">
    <location>
        <begin position="292"/>
        <end position="315"/>
    </location>
</feature>
<protein>
    <submittedName>
        <fullName evidence="3">Uncharacterized protein</fullName>
    </submittedName>
</protein>
<keyword evidence="4" id="KW-1185">Reference proteome</keyword>